<keyword evidence="4" id="KW-0472">Membrane</keyword>
<reference evidence="5 6" key="1">
    <citation type="journal article" date="2019" name="Nat. Med.">
        <title>A library of human gut bacterial isolates paired with longitudinal multiomics data enables mechanistic microbiome research.</title>
        <authorList>
            <person name="Poyet M."/>
            <person name="Groussin M."/>
            <person name="Gibbons S.M."/>
            <person name="Avila-Pacheco J."/>
            <person name="Jiang X."/>
            <person name="Kearney S.M."/>
            <person name="Perrotta A.R."/>
            <person name="Berdy B."/>
            <person name="Zhao S."/>
            <person name="Lieberman T.D."/>
            <person name="Swanson P.K."/>
            <person name="Smith M."/>
            <person name="Roesemann S."/>
            <person name="Alexander J.E."/>
            <person name="Rich S.A."/>
            <person name="Livny J."/>
            <person name="Vlamakis H."/>
            <person name="Clish C."/>
            <person name="Bullock K."/>
            <person name="Deik A."/>
            <person name="Scott J."/>
            <person name="Pierce K.A."/>
            <person name="Xavier R.J."/>
            <person name="Alm E.J."/>
        </authorList>
    </citation>
    <scope>NUCLEOTIDE SEQUENCE [LARGE SCALE GENOMIC DNA]</scope>
    <source>
        <strain evidence="5 6">BIOML-A1</strain>
    </source>
</reference>
<keyword evidence="1" id="KW-0378">Hydrolase</keyword>
<dbReference type="NCBIfam" id="NF033745">
    <property type="entry name" value="class_C_sortase"/>
    <property type="match status" value="1"/>
</dbReference>
<sequence>MQKSRKKKEKKKQKNRTLMAIMLIILYLGGLFVYAIPDLQKIVLQKENEKAVEHFKEEVEGSQQDKSSEETDPTSADSNQIPKNAQLYQEMQAYNQQIFSDGQSGLTDPWSYEQETLDLSEYGIDDGMIGILDIPKMDVTLPLYLGATQEKMAKGAVMLGQTSFPVQGTDSNCVIAAHRGWKGIPMFREIERLEIGDELTIQNCQETLTYRVSEIEIILPDESDKIMIQPGRNMVTLMTCHPYTQNSKRYVVYCDEVGTQPEVAVDAAEEADSSQQEIITTSEQNRTEALEEDQRLIERDTLWRKAGYAGIGLIGVLIIFGFIPRKKH</sequence>
<dbReference type="Proteomes" id="UP000448177">
    <property type="component" value="Unassembled WGS sequence"/>
</dbReference>
<evidence type="ECO:0000313" key="5">
    <source>
        <dbReference type="EMBL" id="MTR76608.1"/>
    </source>
</evidence>
<evidence type="ECO:0000256" key="3">
    <source>
        <dbReference type="SAM" id="MobiDB-lite"/>
    </source>
</evidence>
<dbReference type="InterPro" id="IPR042002">
    <property type="entry name" value="Sortase_C"/>
</dbReference>
<dbReference type="CDD" id="cd05827">
    <property type="entry name" value="Sortase_C"/>
    <property type="match status" value="1"/>
</dbReference>
<dbReference type="SUPFAM" id="SSF63817">
    <property type="entry name" value="Sortase"/>
    <property type="match status" value="1"/>
</dbReference>
<accession>A0A844KET3</accession>
<organism evidence="5 6">
    <name type="scientific">Mediterraneibacter faecis</name>
    <dbReference type="NCBI Taxonomy" id="592978"/>
    <lineage>
        <taxon>Bacteria</taxon>
        <taxon>Bacillati</taxon>
        <taxon>Bacillota</taxon>
        <taxon>Clostridia</taxon>
        <taxon>Lachnospirales</taxon>
        <taxon>Lachnospiraceae</taxon>
        <taxon>Mediterraneibacter</taxon>
    </lineage>
</organism>
<dbReference type="Gene3D" id="2.40.260.10">
    <property type="entry name" value="Sortase"/>
    <property type="match status" value="1"/>
</dbReference>
<feature type="active site" description="Acyl-thioester intermediate" evidence="2">
    <location>
        <position position="240"/>
    </location>
</feature>
<dbReference type="AlphaFoldDB" id="A0A844KET3"/>
<evidence type="ECO:0000256" key="4">
    <source>
        <dbReference type="SAM" id="Phobius"/>
    </source>
</evidence>
<dbReference type="Pfam" id="PF04203">
    <property type="entry name" value="Sortase"/>
    <property type="match status" value="1"/>
</dbReference>
<feature type="transmembrane region" description="Helical" evidence="4">
    <location>
        <begin position="306"/>
        <end position="323"/>
    </location>
</feature>
<dbReference type="InterPro" id="IPR005754">
    <property type="entry name" value="Sortase"/>
</dbReference>
<feature type="region of interest" description="Disordered" evidence="3">
    <location>
        <begin position="54"/>
        <end position="80"/>
    </location>
</feature>
<evidence type="ECO:0000256" key="2">
    <source>
        <dbReference type="PIRSR" id="PIRSR605754-1"/>
    </source>
</evidence>
<dbReference type="InterPro" id="IPR023365">
    <property type="entry name" value="Sortase_dom-sf"/>
</dbReference>
<evidence type="ECO:0000256" key="1">
    <source>
        <dbReference type="ARBA" id="ARBA00022801"/>
    </source>
</evidence>
<feature type="transmembrane region" description="Helical" evidence="4">
    <location>
        <begin position="20"/>
        <end position="37"/>
    </location>
</feature>
<keyword evidence="4" id="KW-1133">Transmembrane helix</keyword>
<keyword evidence="6" id="KW-1185">Reference proteome</keyword>
<dbReference type="GO" id="GO:0016787">
    <property type="term" value="F:hydrolase activity"/>
    <property type="evidence" value="ECO:0007669"/>
    <property type="project" value="UniProtKB-KW"/>
</dbReference>
<feature type="active site" description="Proton donor/acceptor" evidence="2">
    <location>
        <position position="178"/>
    </location>
</feature>
<dbReference type="NCBIfam" id="TIGR01076">
    <property type="entry name" value="sortase_fam"/>
    <property type="match status" value="1"/>
</dbReference>
<name>A0A844KET3_9FIRM</name>
<proteinExistence type="predicted"/>
<dbReference type="EMBL" id="WNAF01000003">
    <property type="protein sequence ID" value="MTR76608.1"/>
    <property type="molecule type" value="Genomic_DNA"/>
</dbReference>
<gene>
    <name evidence="5" type="ORF">GMD21_07960</name>
</gene>
<keyword evidence="4" id="KW-0812">Transmembrane</keyword>
<comment type="caution">
    <text evidence="5">The sequence shown here is derived from an EMBL/GenBank/DDBJ whole genome shotgun (WGS) entry which is preliminary data.</text>
</comment>
<evidence type="ECO:0000313" key="6">
    <source>
        <dbReference type="Proteomes" id="UP000448177"/>
    </source>
</evidence>
<protein>
    <submittedName>
        <fullName evidence="5">Class C sortase</fullName>
    </submittedName>
</protein>
<dbReference type="RefSeq" id="WP_155204257.1">
    <property type="nucleotide sequence ID" value="NZ_JAJBMJ010000007.1"/>
</dbReference>